<comment type="catalytic activity">
    <reaction evidence="1">
        <text>Hydrolysis of terminal non-reducing N-acetyl-D-hexosamine residues in N-acetyl-beta-D-hexosaminides.</text>
        <dbReference type="EC" id="3.2.1.52"/>
    </reaction>
</comment>
<dbReference type="EC" id="3.2.1.52" evidence="3"/>
<proteinExistence type="inferred from homology"/>
<dbReference type="Proteomes" id="UP000245720">
    <property type="component" value="Unassembled WGS sequence"/>
</dbReference>
<accession>A0A315XW81</accession>
<dbReference type="Gene3D" id="3.20.20.300">
    <property type="entry name" value="Glycoside hydrolase, family 3, N-terminal domain"/>
    <property type="match status" value="1"/>
</dbReference>
<dbReference type="InterPro" id="IPR036962">
    <property type="entry name" value="Glyco_hydro_3_N_sf"/>
</dbReference>
<sequence length="424" mass="45065">MSDNPKLFMRRAFPVVLIAAAAVCCAVLAVKISRGKDTVGKISAVPADEETTAADETETVITTVPVTTAEPTTEPPDDVTVRIGEMSLHEKVCQLFVVTPESLTNGENYSVAGEMTRAALKDYPVGGLVYFAKNIDSAEAISQMIANTKQYASEQGMVPLFYSVDEEGGTVARCAQKAGTTWFSSMYYYKDGGKDTAFANAETIGSDIAGLGFDLDFAPVADTWSNPYNTVIGARAYSDDFHQAADLVGAAVEGFHSGGVYCTLKHFPGHGDTAGDSHYGAVYTDKSVAELIQGEYLAFESGIASGADMVMVGHITMNGVDGLPATISHTMVTDELRGRLGFDGVVITDSLSMGAVADMYGSGELAVKVIEAGGDMLLMPRDFGEAVRGVEAAVNDGRITEERIDESLDRILRLKSERSDIKKS</sequence>
<dbReference type="InterPro" id="IPR001764">
    <property type="entry name" value="Glyco_hydro_3_N"/>
</dbReference>
<dbReference type="EMBL" id="QGDI01000021">
    <property type="protein sequence ID" value="PWJ09707.1"/>
    <property type="molecule type" value="Genomic_DNA"/>
</dbReference>
<keyword evidence="4" id="KW-0378">Hydrolase</keyword>
<evidence type="ECO:0000256" key="5">
    <source>
        <dbReference type="ARBA" id="ARBA00023295"/>
    </source>
</evidence>
<gene>
    <name evidence="7" type="ORF">IE37_03426</name>
</gene>
<evidence type="ECO:0000259" key="6">
    <source>
        <dbReference type="Pfam" id="PF00933"/>
    </source>
</evidence>
<reference evidence="7 8" key="1">
    <citation type="submission" date="2018-05" db="EMBL/GenBank/DDBJ databases">
        <title>The Hungate 1000. A catalogue of reference genomes from the rumen microbiome.</title>
        <authorList>
            <person name="Kelly W."/>
        </authorList>
    </citation>
    <scope>NUCLEOTIDE SEQUENCE [LARGE SCALE GENOMIC DNA]</scope>
    <source>
        <strain evidence="7 8">SAb67</strain>
    </source>
</reference>
<protein>
    <recommendedName>
        <fullName evidence="3">beta-N-acetylhexosaminidase</fullName>
        <ecNumber evidence="3">3.2.1.52</ecNumber>
    </recommendedName>
</protein>
<dbReference type="GO" id="GO:0004563">
    <property type="term" value="F:beta-N-acetylhexosaminidase activity"/>
    <property type="evidence" value="ECO:0007669"/>
    <property type="project" value="UniProtKB-EC"/>
</dbReference>
<evidence type="ECO:0000256" key="3">
    <source>
        <dbReference type="ARBA" id="ARBA00012663"/>
    </source>
</evidence>
<organism evidence="7 8">
    <name type="scientific">Ruminococcus flavefaciens</name>
    <dbReference type="NCBI Taxonomy" id="1265"/>
    <lineage>
        <taxon>Bacteria</taxon>
        <taxon>Bacillati</taxon>
        <taxon>Bacillota</taxon>
        <taxon>Clostridia</taxon>
        <taxon>Eubacteriales</taxon>
        <taxon>Oscillospiraceae</taxon>
        <taxon>Ruminococcus</taxon>
    </lineage>
</organism>
<dbReference type="Pfam" id="PF00933">
    <property type="entry name" value="Glyco_hydro_3"/>
    <property type="match status" value="1"/>
</dbReference>
<dbReference type="AlphaFoldDB" id="A0A315XW81"/>
<feature type="domain" description="Glycoside hydrolase family 3 N-terminal" evidence="6">
    <location>
        <begin position="88"/>
        <end position="414"/>
    </location>
</feature>
<comment type="caution">
    <text evidence="7">The sequence shown here is derived from an EMBL/GenBank/DDBJ whole genome shotgun (WGS) entry which is preliminary data.</text>
</comment>
<evidence type="ECO:0000256" key="2">
    <source>
        <dbReference type="ARBA" id="ARBA00005336"/>
    </source>
</evidence>
<evidence type="ECO:0000256" key="1">
    <source>
        <dbReference type="ARBA" id="ARBA00001231"/>
    </source>
</evidence>
<comment type="similarity">
    <text evidence="2">Belongs to the glycosyl hydrolase 3 family.</text>
</comment>
<evidence type="ECO:0000313" key="8">
    <source>
        <dbReference type="Proteomes" id="UP000245720"/>
    </source>
</evidence>
<dbReference type="InterPro" id="IPR050226">
    <property type="entry name" value="NagZ_Beta-hexosaminidase"/>
</dbReference>
<name>A0A315XW81_RUMFL</name>
<dbReference type="InterPro" id="IPR017853">
    <property type="entry name" value="GH"/>
</dbReference>
<dbReference type="GO" id="GO:0005975">
    <property type="term" value="P:carbohydrate metabolic process"/>
    <property type="evidence" value="ECO:0007669"/>
    <property type="project" value="InterPro"/>
</dbReference>
<dbReference type="GO" id="GO:0009254">
    <property type="term" value="P:peptidoglycan turnover"/>
    <property type="evidence" value="ECO:0007669"/>
    <property type="project" value="TreeGrafter"/>
</dbReference>
<evidence type="ECO:0000313" key="7">
    <source>
        <dbReference type="EMBL" id="PWJ09707.1"/>
    </source>
</evidence>
<dbReference type="PANTHER" id="PTHR30480:SF13">
    <property type="entry name" value="BETA-HEXOSAMINIDASE"/>
    <property type="match status" value="1"/>
</dbReference>
<keyword evidence="5" id="KW-0326">Glycosidase</keyword>
<dbReference type="PANTHER" id="PTHR30480">
    <property type="entry name" value="BETA-HEXOSAMINIDASE-RELATED"/>
    <property type="match status" value="1"/>
</dbReference>
<dbReference type="SUPFAM" id="SSF51445">
    <property type="entry name" value="(Trans)glycosidases"/>
    <property type="match status" value="1"/>
</dbReference>
<evidence type="ECO:0000256" key="4">
    <source>
        <dbReference type="ARBA" id="ARBA00022801"/>
    </source>
</evidence>